<evidence type="ECO:0000256" key="4">
    <source>
        <dbReference type="ARBA" id="ARBA00022807"/>
    </source>
</evidence>
<keyword evidence="4" id="KW-0788">Thiol protease</keyword>
<feature type="compositionally biased region" description="Basic residues" evidence="7">
    <location>
        <begin position="743"/>
        <end position="752"/>
    </location>
</feature>
<feature type="signal peptide" evidence="8">
    <location>
        <begin position="1"/>
        <end position="20"/>
    </location>
</feature>
<feature type="compositionally biased region" description="Acidic residues" evidence="7">
    <location>
        <begin position="80"/>
        <end position="93"/>
    </location>
</feature>
<evidence type="ECO:0000256" key="5">
    <source>
        <dbReference type="ARBA" id="ARBA00023145"/>
    </source>
</evidence>
<dbReference type="InterPro" id="IPR013128">
    <property type="entry name" value="Peptidase_C1A"/>
</dbReference>
<dbReference type="CDD" id="cd02248">
    <property type="entry name" value="Peptidase_C1A"/>
    <property type="match status" value="1"/>
</dbReference>
<evidence type="ECO:0000256" key="8">
    <source>
        <dbReference type="SAM" id="SignalP"/>
    </source>
</evidence>
<evidence type="ECO:0000259" key="10">
    <source>
        <dbReference type="SMART" id="SM00848"/>
    </source>
</evidence>
<keyword evidence="6" id="KW-1015">Disulfide bond</keyword>
<evidence type="ECO:0000256" key="1">
    <source>
        <dbReference type="ARBA" id="ARBA00008455"/>
    </source>
</evidence>
<comment type="caution">
    <text evidence="11">The sequence shown here is derived from an EMBL/GenBank/DDBJ whole genome shotgun (WGS) entry which is preliminary data.</text>
</comment>
<organism evidence="11 12">
    <name type="scientific">Heterodera trifolii</name>
    <dbReference type="NCBI Taxonomy" id="157864"/>
    <lineage>
        <taxon>Eukaryota</taxon>
        <taxon>Metazoa</taxon>
        <taxon>Ecdysozoa</taxon>
        <taxon>Nematoda</taxon>
        <taxon>Chromadorea</taxon>
        <taxon>Rhabditida</taxon>
        <taxon>Tylenchina</taxon>
        <taxon>Tylenchomorpha</taxon>
        <taxon>Tylenchoidea</taxon>
        <taxon>Heteroderidae</taxon>
        <taxon>Heteroderinae</taxon>
        <taxon>Heterodera</taxon>
    </lineage>
</organism>
<dbReference type="InterPro" id="IPR000668">
    <property type="entry name" value="Peptidase_C1A_C"/>
</dbReference>
<keyword evidence="12" id="KW-1185">Reference proteome</keyword>
<keyword evidence="2" id="KW-0645">Protease</keyword>
<dbReference type="Pfam" id="PF08246">
    <property type="entry name" value="Inhibitor_I29"/>
    <property type="match status" value="1"/>
</dbReference>
<dbReference type="GO" id="GO:0006508">
    <property type="term" value="P:proteolysis"/>
    <property type="evidence" value="ECO:0007669"/>
    <property type="project" value="UniProtKB-KW"/>
</dbReference>
<evidence type="ECO:0000256" key="6">
    <source>
        <dbReference type="ARBA" id="ARBA00023157"/>
    </source>
</evidence>
<protein>
    <submittedName>
        <fullName evidence="11">Uncharacterized protein</fullName>
    </submittedName>
</protein>
<reference evidence="11 12" key="1">
    <citation type="submission" date="2024-10" db="EMBL/GenBank/DDBJ databases">
        <authorList>
            <person name="Kim D."/>
        </authorList>
    </citation>
    <scope>NUCLEOTIDE SEQUENCE [LARGE SCALE GENOMIC DNA]</scope>
    <source>
        <strain evidence="11">BH-2024</strain>
    </source>
</reference>
<dbReference type="InterPro" id="IPR025661">
    <property type="entry name" value="Pept_asp_AS"/>
</dbReference>
<dbReference type="PROSITE" id="PS00640">
    <property type="entry name" value="THIOL_PROTEASE_ASN"/>
    <property type="match status" value="1"/>
</dbReference>
<accession>A0ABD2J870</accession>
<evidence type="ECO:0000313" key="12">
    <source>
        <dbReference type="Proteomes" id="UP001620626"/>
    </source>
</evidence>
<feature type="compositionally biased region" description="Basic and acidic residues" evidence="7">
    <location>
        <begin position="753"/>
        <end position="779"/>
    </location>
</feature>
<feature type="compositionally biased region" description="Basic and acidic residues" evidence="7">
    <location>
        <begin position="115"/>
        <end position="139"/>
    </location>
</feature>
<feature type="compositionally biased region" description="Basic residues" evidence="7">
    <location>
        <begin position="701"/>
        <end position="730"/>
    </location>
</feature>
<dbReference type="Proteomes" id="UP001620626">
    <property type="component" value="Unassembled WGS sequence"/>
</dbReference>
<dbReference type="Gene3D" id="3.90.70.10">
    <property type="entry name" value="Cysteine proteinases"/>
    <property type="match status" value="1"/>
</dbReference>
<dbReference type="PANTHER" id="PTHR12411">
    <property type="entry name" value="CYSTEINE PROTEASE FAMILY C1-RELATED"/>
    <property type="match status" value="1"/>
</dbReference>
<dbReference type="PROSITE" id="PS00139">
    <property type="entry name" value="THIOL_PROTEASE_CYS"/>
    <property type="match status" value="1"/>
</dbReference>
<evidence type="ECO:0000259" key="9">
    <source>
        <dbReference type="SMART" id="SM00645"/>
    </source>
</evidence>
<evidence type="ECO:0000256" key="3">
    <source>
        <dbReference type="ARBA" id="ARBA00022801"/>
    </source>
</evidence>
<feature type="compositionally biased region" description="Basic and acidic residues" evidence="7">
    <location>
        <begin position="679"/>
        <end position="699"/>
    </location>
</feature>
<dbReference type="AlphaFoldDB" id="A0ABD2J870"/>
<feature type="region of interest" description="Disordered" evidence="7">
    <location>
        <begin position="80"/>
        <end position="147"/>
    </location>
</feature>
<dbReference type="EMBL" id="JBICBT010001034">
    <property type="protein sequence ID" value="KAL3086757.1"/>
    <property type="molecule type" value="Genomic_DNA"/>
</dbReference>
<dbReference type="InterPro" id="IPR038765">
    <property type="entry name" value="Papain-like_cys_pep_sf"/>
</dbReference>
<dbReference type="InterPro" id="IPR000169">
    <property type="entry name" value="Pept_cys_AS"/>
</dbReference>
<dbReference type="PRINTS" id="PR00705">
    <property type="entry name" value="PAPAIN"/>
</dbReference>
<name>A0ABD2J870_9BILA</name>
<evidence type="ECO:0000313" key="11">
    <source>
        <dbReference type="EMBL" id="KAL3086757.1"/>
    </source>
</evidence>
<keyword evidence="5" id="KW-0865">Zymogen</keyword>
<keyword evidence="3" id="KW-0378">Hydrolase</keyword>
<gene>
    <name evidence="11" type="ORF">niasHT_039423</name>
</gene>
<dbReference type="SUPFAM" id="SSF54001">
    <property type="entry name" value="Cysteine proteinases"/>
    <property type="match status" value="1"/>
</dbReference>
<dbReference type="InterPro" id="IPR013201">
    <property type="entry name" value="Prot_inhib_I29"/>
</dbReference>
<dbReference type="GO" id="GO:0008234">
    <property type="term" value="F:cysteine-type peptidase activity"/>
    <property type="evidence" value="ECO:0007669"/>
    <property type="project" value="UniProtKB-KW"/>
</dbReference>
<dbReference type="Pfam" id="PF00112">
    <property type="entry name" value="Peptidase_C1"/>
    <property type="match status" value="1"/>
</dbReference>
<proteinExistence type="inferred from homology"/>
<dbReference type="FunFam" id="3.90.70.10:FF:000332">
    <property type="entry name" value="Cathepsin L1"/>
    <property type="match status" value="1"/>
</dbReference>
<feature type="region of interest" description="Disordered" evidence="7">
    <location>
        <begin position="673"/>
        <end position="779"/>
    </location>
</feature>
<sequence length="779" mass="90409">MNFNFLLKKLFPFFTLSIFASKGEIFGPISQQDVHLFLSDLELIADYMDGVEKPAAVQQKRHQWEEEEEEAEGMTIEQILEEESDSSEEETEGGEGKHLLDNLYYKTETNSSRRGGAEEEGKRKQNESESENEPREGGREGGQCQGQQVGLRDDYLAKFEQPMRHLVNEKLNREIGELVKLLANDTTNGPRRNCLSDTEIRGVVLLSVYLLGYHFTVQMINFGQRLLSLFSAYHKLHEQLNEGGNALIRKLGPAKMAQKGETIHQMAKHLYSGEQQQDKVIVEQERFLEVVEQKWSFMQRIFLKKKAPQSHKYQTKGSRHADNVLWATFNRTTGRTFLDFVEFRQRFKIFTKNKNLVQRHNEKNGRDGKGFVMEINHLADWTRGELRRSKLLSREIFEKGDQGLIGDIGYEKTQKRGRRRRIGEMHATPEFADWRVRGVVTEVKDQGTCGSCWAFAATAALESQIALKKGKLYDLSEQQCLDCSRKYGSDGCAGGLPEACFAYMLNEYKMGKHEYGIDQEYDYPYQESDEDKRCHYEAKAAVGGFKMVGWDYATRNPTENGQNGEELLKRAVANIGPIAAVVNVTEKFNFYKDGVFYDKYCNRAKDKHAVTVVGYGKTEKGEEFWLVKNSWGKEWGQNGYVLMARNRGNNCLIADRTLYPIIDRRMEVFEGWDDTEDNEQQKMEEEEERKKNGQEEIRRVGGGKRKKSGRREARKKSRKKGRWEKRKKNGRKEEEEWEEERVRRGKRKKSKEKGRWEKEERKKNGRKEEEEQGKRKVGG</sequence>
<dbReference type="SMART" id="SM00848">
    <property type="entry name" value="Inhibitor_I29"/>
    <property type="match status" value="1"/>
</dbReference>
<comment type="similarity">
    <text evidence="1">Belongs to the peptidase C1 family.</text>
</comment>
<feature type="chain" id="PRO_5044858237" evidence="8">
    <location>
        <begin position="21"/>
        <end position="779"/>
    </location>
</feature>
<dbReference type="SMART" id="SM00645">
    <property type="entry name" value="Pept_C1"/>
    <property type="match status" value="1"/>
</dbReference>
<feature type="domain" description="Cathepsin propeptide inhibitor" evidence="10">
    <location>
        <begin position="326"/>
        <end position="386"/>
    </location>
</feature>
<keyword evidence="8" id="KW-0732">Signal</keyword>
<evidence type="ECO:0000256" key="7">
    <source>
        <dbReference type="SAM" id="MobiDB-lite"/>
    </source>
</evidence>
<feature type="domain" description="Peptidase C1A papain C-terminal" evidence="9">
    <location>
        <begin position="428"/>
        <end position="661"/>
    </location>
</feature>
<dbReference type="InterPro" id="IPR039417">
    <property type="entry name" value="Peptidase_C1A_papain-like"/>
</dbReference>
<evidence type="ECO:0000256" key="2">
    <source>
        <dbReference type="ARBA" id="ARBA00022670"/>
    </source>
</evidence>